<organism evidence="12 13">
    <name type="scientific">Comamonas guangdongensis</name>
    <dbReference type="NCBI Taxonomy" id="510515"/>
    <lineage>
        <taxon>Bacteria</taxon>
        <taxon>Pseudomonadati</taxon>
        <taxon>Pseudomonadota</taxon>
        <taxon>Betaproteobacteria</taxon>
        <taxon>Burkholderiales</taxon>
        <taxon>Comamonadaceae</taxon>
        <taxon>Comamonas</taxon>
    </lineage>
</organism>
<evidence type="ECO:0000256" key="5">
    <source>
        <dbReference type="ARBA" id="ARBA00022729"/>
    </source>
</evidence>
<evidence type="ECO:0000256" key="2">
    <source>
        <dbReference type="ARBA" id="ARBA00022475"/>
    </source>
</evidence>
<comment type="subcellular location">
    <subcellularLocation>
        <location evidence="1">Cell membrane</location>
    </subcellularLocation>
</comment>
<keyword evidence="5 10" id="KW-0732">Signal</keyword>
<dbReference type="PIRSF" id="PIRSF000018">
    <property type="entry name" value="Mb_ADH_cyt_c"/>
    <property type="match status" value="1"/>
</dbReference>
<evidence type="ECO:0000256" key="3">
    <source>
        <dbReference type="ARBA" id="ARBA00022617"/>
    </source>
</evidence>
<dbReference type="PANTHER" id="PTHR35008:SF8">
    <property type="entry name" value="ALCOHOL DEHYDROGENASE CYTOCHROME C SUBUNIT"/>
    <property type="match status" value="1"/>
</dbReference>
<dbReference type="Pfam" id="PF00034">
    <property type="entry name" value="Cytochrom_C"/>
    <property type="match status" value="1"/>
</dbReference>
<evidence type="ECO:0000313" key="13">
    <source>
        <dbReference type="Proteomes" id="UP001561046"/>
    </source>
</evidence>
<dbReference type="SUPFAM" id="SSF46626">
    <property type="entry name" value="Cytochrome c"/>
    <property type="match status" value="2"/>
</dbReference>
<feature type="chain" id="PRO_5045689989" evidence="10">
    <location>
        <begin position="31"/>
        <end position="303"/>
    </location>
</feature>
<keyword evidence="4 9" id="KW-0479">Metal-binding</keyword>
<dbReference type="PROSITE" id="PS51007">
    <property type="entry name" value="CYTC"/>
    <property type="match status" value="2"/>
</dbReference>
<dbReference type="Gene3D" id="1.10.760.10">
    <property type="entry name" value="Cytochrome c-like domain"/>
    <property type="match status" value="2"/>
</dbReference>
<keyword evidence="7 9" id="KW-0408">Iron</keyword>
<feature type="domain" description="Cytochrome c" evidence="11">
    <location>
        <begin position="178"/>
        <end position="288"/>
    </location>
</feature>
<gene>
    <name evidence="12" type="ORF">AB6724_15425</name>
</gene>
<evidence type="ECO:0000256" key="8">
    <source>
        <dbReference type="ARBA" id="ARBA00023136"/>
    </source>
</evidence>
<dbReference type="InterPro" id="IPR009056">
    <property type="entry name" value="Cyt_c-like_dom"/>
</dbReference>
<feature type="signal peptide" evidence="10">
    <location>
        <begin position="1"/>
        <end position="30"/>
    </location>
</feature>
<evidence type="ECO:0000313" key="12">
    <source>
        <dbReference type="EMBL" id="MEX8194230.1"/>
    </source>
</evidence>
<keyword evidence="2" id="KW-1003">Cell membrane</keyword>
<name>A0ABV3ZXC0_9BURK</name>
<accession>A0ABV3ZXC0</accession>
<keyword evidence="3 9" id="KW-0349">Heme</keyword>
<dbReference type="Proteomes" id="UP001561046">
    <property type="component" value="Unassembled WGS sequence"/>
</dbReference>
<sequence length="303" mass="32334">MAYAATSRPGPWLFGAALAGAICSAQTANAAPNLANGQYIYNAADCIACHAGGGNASLPSGGLGLDTPFGTFRVPNITPDKRNGIGNWSEADFKRALREGVGKQGEYLFPVFPYTSFSKLSDADIADLYAYLMTLPAVPAPNKPHEVKLLFSWRPLLFFWRTLFFKPEEKKVPPVQDATWSRGNYLVHAVAHCEECHTPRNLLGGLKTSLAFSGNVGGPDGQNAPNITSDVKTGIGDWSLADIQKLLKTGITPDSDVVGSGMKAVVRGTSKLSDEDLHAIAVYLKSVPAIRVNHPPKAVDKAP</sequence>
<evidence type="ECO:0000256" key="1">
    <source>
        <dbReference type="ARBA" id="ARBA00004236"/>
    </source>
</evidence>
<keyword evidence="8" id="KW-0472">Membrane</keyword>
<comment type="caution">
    <text evidence="12">The sequence shown here is derived from an EMBL/GenBank/DDBJ whole genome shotgun (WGS) entry which is preliminary data.</text>
</comment>
<evidence type="ECO:0000256" key="7">
    <source>
        <dbReference type="ARBA" id="ARBA00023004"/>
    </source>
</evidence>
<reference evidence="12 13" key="1">
    <citation type="journal article" date="2013" name="Int. J. Syst. Evol. Microbiol.">
        <title>Comamonas guangdongensis sp. nov., isolated from subterranean forest sediment, and emended description of the genus Comamonas.</title>
        <authorList>
            <person name="Zhang J."/>
            <person name="Wang Y."/>
            <person name="Zhou S."/>
            <person name="Wu C."/>
            <person name="He J."/>
            <person name="Li F."/>
        </authorList>
    </citation>
    <scope>NUCLEOTIDE SEQUENCE [LARGE SCALE GENOMIC DNA]</scope>
    <source>
        <strain evidence="12 13">CCTCC AB2011133</strain>
    </source>
</reference>
<dbReference type="EMBL" id="JBFYGN010000018">
    <property type="protein sequence ID" value="MEX8194230.1"/>
    <property type="molecule type" value="Genomic_DNA"/>
</dbReference>
<feature type="domain" description="Cytochrome c" evidence="11">
    <location>
        <begin position="32"/>
        <end position="136"/>
    </location>
</feature>
<evidence type="ECO:0000256" key="10">
    <source>
        <dbReference type="SAM" id="SignalP"/>
    </source>
</evidence>
<evidence type="ECO:0000256" key="6">
    <source>
        <dbReference type="ARBA" id="ARBA00022737"/>
    </source>
</evidence>
<dbReference type="InterPro" id="IPR036909">
    <property type="entry name" value="Cyt_c-like_dom_sf"/>
</dbReference>
<keyword evidence="13" id="KW-1185">Reference proteome</keyword>
<evidence type="ECO:0000256" key="9">
    <source>
        <dbReference type="PROSITE-ProRule" id="PRU00433"/>
    </source>
</evidence>
<protein>
    <submittedName>
        <fullName evidence="12">Cytochrome c</fullName>
    </submittedName>
</protein>
<dbReference type="InterPro" id="IPR014353">
    <property type="entry name" value="Membr-bd_ADH_cyt_c"/>
</dbReference>
<proteinExistence type="predicted"/>
<dbReference type="RefSeq" id="WP_369339410.1">
    <property type="nucleotide sequence ID" value="NZ_JBFYGN010000018.1"/>
</dbReference>
<evidence type="ECO:0000259" key="11">
    <source>
        <dbReference type="PROSITE" id="PS51007"/>
    </source>
</evidence>
<dbReference type="PANTHER" id="PTHR35008">
    <property type="entry name" value="BLL4482 PROTEIN-RELATED"/>
    <property type="match status" value="1"/>
</dbReference>
<dbReference type="InterPro" id="IPR051459">
    <property type="entry name" value="Cytochrome_c-type_DH"/>
</dbReference>
<evidence type="ECO:0000256" key="4">
    <source>
        <dbReference type="ARBA" id="ARBA00022723"/>
    </source>
</evidence>
<keyword evidence="6" id="KW-0677">Repeat</keyword>